<dbReference type="GO" id="GO:0015421">
    <property type="term" value="F:ABC-type oligopeptide transporter activity"/>
    <property type="evidence" value="ECO:0007669"/>
    <property type="project" value="TreeGrafter"/>
</dbReference>
<feature type="transmembrane region" description="Helical" evidence="9">
    <location>
        <begin position="830"/>
        <end position="853"/>
    </location>
</feature>
<keyword evidence="6 9" id="KW-1133">Transmembrane helix</keyword>
<keyword evidence="2" id="KW-0813">Transport</keyword>
<comment type="subcellular location">
    <subcellularLocation>
        <location evidence="1">Membrane</location>
        <topology evidence="1">Multi-pass membrane protein</topology>
    </subcellularLocation>
</comment>
<dbReference type="PANTHER" id="PTHR43394">
    <property type="entry name" value="ATP-DEPENDENT PERMEASE MDL1, MITOCHONDRIAL"/>
    <property type="match status" value="1"/>
</dbReference>
<dbReference type="Pfam" id="PF00664">
    <property type="entry name" value="ABC_membrane"/>
    <property type="match status" value="2"/>
</dbReference>
<dbReference type="PROSITE" id="PS50929">
    <property type="entry name" value="ABC_TM1F"/>
    <property type="match status" value="2"/>
</dbReference>
<feature type="compositionally biased region" description="Polar residues" evidence="8">
    <location>
        <begin position="1"/>
        <end position="10"/>
    </location>
</feature>
<proteinExistence type="predicted"/>
<name>A0A2T2NXS1_CORCC</name>
<dbReference type="Gene3D" id="1.20.1560.10">
    <property type="entry name" value="ABC transporter type 1, transmembrane domain"/>
    <property type="match status" value="3"/>
</dbReference>
<dbReference type="Gene3D" id="3.40.50.300">
    <property type="entry name" value="P-loop containing nucleotide triphosphate hydrolases"/>
    <property type="match status" value="3"/>
</dbReference>
<dbReference type="InterPro" id="IPR003593">
    <property type="entry name" value="AAA+_ATPase"/>
</dbReference>
<feature type="domain" description="ABC transporter" evidence="10">
    <location>
        <begin position="376"/>
        <end position="614"/>
    </location>
</feature>
<dbReference type="GO" id="GO:0005524">
    <property type="term" value="F:ATP binding"/>
    <property type="evidence" value="ECO:0007669"/>
    <property type="project" value="UniProtKB-KW"/>
</dbReference>
<dbReference type="GO" id="GO:0005743">
    <property type="term" value="C:mitochondrial inner membrane"/>
    <property type="evidence" value="ECO:0007669"/>
    <property type="project" value="TreeGrafter"/>
</dbReference>
<protein>
    <submittedName>
        <fullName evidence="12">P-loop containing nucleoside triphosphate hydrolase protein</fullName>
    </submittedName>
</protein>
<feature type="region of interest" description="Disordered" evidence="8">
    <location>
        <begin position="610"/>
        <end position="633"/>
    </location>
</feature>
<keyword evidence="12" id="KW-0378">Hydrolase</keyword>
<evidence type="ECO:0000256" key="5">
    <source>
        <dbReference type="ARBA" id="ARBA00022840"/>
    </source>
</evidence>
<evidence type="ECO:0000259" key="11">
    <source>
        <dbReference type="PROSITE" id="PS50929"/>
    </source>
</evidence>
<evidence type="ECO:0000256" key="2">
    <source>
        <dbReference type="ARBA" id="ARBA00022448"/>
    </source>
</evidence>
<dbReference type="EMBL" id="KZ678132">
    <property type="protein sequence ID" value="PSN70222.1"/>
    <property type="molecule type" value="Genomic_DNA"/>
</dbReference>
<evidence type="ECO:0000256" key="8">
    <source>
        <dbReference type="SAM" id="MobiDB-lite"/>
    </source>
</evidence>
<dbReference type="GO" id="GO:0090374">
    <property type="term" value="P:oligopeptide export from mitochondrion"/>
    <property type="evidence" value="ECO:0007669"/>
    <property type="project" value="TreeGrafter"/>
</dbReference>
<gene>
    <name evidence="12" type="ORF">BS50DRAFT_548185</name>
</gene>
<feature type="transmembrane region" description="Helical" evidence="9">
    <location>
        <begin position="191"/>
        <end position="214"/>
    </location>
</feature>
<dbReference type="SUPFAM" id="SSF90123">
    <property type="entry name" value="ABC transporter transmembrane region"/>
    <property type="match status" value="2"/>
</dbReference>
<dbReference type="FunFam" id="3.40.50.300:FF:001471">
    <property type="entry name" value="P-loop containing nucleoside triphosphate hydrolase protein"/>
    <property type="match status" value="1"/>
</dbReference>
<dbReference type="InterPro" id="IPR017871">
    <property type="entry name" value="ABC_transporter-like_CS"/>
</dbReference>
<dbReference type="STRING" id="1448308.A0A2T2NXS1"/>
<feature type="transmembrane region" description="Helical" evidence="9">
    <location>
        <begin position="1059"/>
        <end position="1078"/>
    </location>
</feature>
<feature type="transmembrane region" description="Helical" evidence="9">
    <location>
        <begin position="281"/>
        <end position="304"/>
    </location>
</feature>
<sequence length="1436" mass="157944">MAASLDSTPTDEQEKSAPDDEELDFVQRMGWKALFAFTTRKHVPVLVAALAAAVISALTLPAIVIVFGRIFGQFAEFGAGKITGTVLMHRTSENCIYLVALAAGNWLANSAYLTLFFVFGELQARSARDKIFDALTQKDMAWYDTRESGMTAFLPGVQMQVRDLQLALSGPFGEGVQSVVMGTGALIIAMYYSWNLTLITISTIPLAFVFMAYLSTRFKKRGHQQADKLQEALKYATNAIKNIETVKCYNGEHFEVQRYAGIIKLAAGLYKRQANVRSLQVGFMQFVTLSIFVQGFWFGSYLVMSGARNTGQVLTTFWAALTAVDAVTAFMPQFVVLQEGKIAGARLRMIFTQISEHNIGLEKQGNVRPGRCAGDIEFREVSFTYPTRPEQAAIDNVFLFFAAGETSFVIGKSGSGKSTLGQLLVRFYKPISGQIFLDKTALDTLDTQWLRENITLVEQHSVLFNDTIRHNIAMGRKNGDVDSSEIEAAISFAMLEQMTQDLPEGLETLVGIKGDAMSGGQRQRMALARARIRDTPILILDESTSALDYTTRTAIHDMIRKWRKGKTTIVITHDVSQIRGNDFVYVLENAQVVQEGYRKMLEADPESAFKAFPNSKDEDEDGNTASNDSDQEIDDTDELFGLYAASWGVSSLSPLPPIPSARPISSIFFGESLMSPYFGSTNRTSMASNMRRPSAGSAHTHGPLAAFDFSELNSGKTPPNAMTDRDTPAPASQRSRPISYSSRPASMASYNSVLNNRYPRPLSLASSSRMQALGLEADVQKKRRRLSKKSRASMVTLPEPIPKNEEDPQLSLFGIMRTVWPSIGWYSRMLLFAGLYCAIIEAAATPVFAYIFARLLSTFFTPGEDQREQAQTYALVILAIAITNGLASYGLHFLFDVAAQDWVNTLKKEALMRILAQPREFFDREENNVNKIAGTLDHYGEEARNLLGRFTGIPIVMVVMMLICISWSMALCWKIAIVCMACGPIVYAALTGYSSVSNRWEAFGNEADEKVGKALYETFGNIRTVRCLTLETTFRAKFRTATTSALQVGIKRAVYTGSLFGLNCAVIYFVGALLFFYGSQIISRGEFSVTSVMETFSVLLLSITHANVLGHYIPQINIARDAGSKLVRLASLPQDSHEMDGKLRVHRAGDISFENVQFAYPTRKDIPVLHDVTFDIPRGSCTAIVGSSGSGKSTIASLLLKLYQTTPPTSEGDYADVYISGHRARNLNTSSLRSRMAIVSQSPVLFPGTIAENIAYGMPPTSLQACMDAIRFAAAAAGVADFVDSLPQGYQTVVGEGGSGLSGGQSQRLVIARALFQNPDVLILDEATSALDVESAGIVRETIQRLVQQQGVARTKSIGKAKAGERLIRRSQRDMTVIIITHAQEMMAIAENIIMLDKGRVVEEGTFEELKRNKGAFARLLRGEDGDASEKHDYDL</sequence>
<dbReference type="InterPro" id="IPR011527">
    <property type="entry name" value="ABC1_TM_dom"/>
</dbReference>
<feature type="transmembrane region" description="Helical" evidence="9">
    <location>
        <begin position="946"/>
        <end position="969"/>
    </location>
</feature>
<keyword evidence="13" id="KW-1185">Reference proteome</keyword>
<feature type="transmembrane region" description="Helical" evidence="9">
    <location>
        <begin position="316"/>
        <end position="337"/>
    </location>
</feature>
<feature type="domain" description="ABC transmembrane type-1" evidence="11">
    <location>
        <begin position="837"/>
        <end position="1116"/>
    </location>
</feature>
<dbReference type="SUPFAM" id="SSF52540">
    <property type="entry name" value="P-loop containing nucleoside triphosphate hydrolases"/>
    <property type="match status" value="2"/>
</dbReference>
<dbReference type="InterPro" id="IPR003439">
    <property type="entry name" value="ABC_transporter-like_ATP-bd"/>
</dbReference>
<evidence type="ECO:0000313" key="13">
    <source>
        <dbReference type="Proteomes" id="UP000240883"/>
    </source>
</evidence>
<dbReference type="GO" id="GO:0016887">
    <property type="term" value="F:ATP hydrolysis activity"/>
    <property type="evidence" value="ECO:0007669"/>
    <property type="project" value="InterPro"/>
</dbReference>
<evidence type="ECO:0000256" key="7">
    <source>
        <dbReference type="ARBA" id="ARBA00023136"/>
    </source>
</evidence>
<evidence type="ECO:0000256" key="4">
    <source>
        <dbReference type="ARBA" id="ARBA00022741"/>
    </source>
</evidence>
<dbReference type="PROSITE" id="PS00211">
    <property type="entry name" value="ABC_TRANSPORTER_1"/>
    <property type="match status" value="1"/>
</dbReference>
<feature type="transmembrane region" description="Helical" evidence="9">
    <location>
        <begin position="45"/>
        <end position="67"/>
    </location>
</feature>
<organism evidence="12 13">
    <name type="scientific">Corynespora cassiicola Philippines</name>
    <dbReference type="NCBI Taxonomy" id="1448308"/>
    <lineage>
        <taxon>Eukaryota</taxon>
        <taxon>Fungi</taxon>
        <taxon>Dikarya</taxon>
        <taxon>Ascomycota</taxon>
        <taxon>Pezizomycotina</taxon>
        <taxon>Dothideomycetes</taxon>
        <taxon>Pleosporomycetidae</taxon>
        <taxon>Pleosporales</taxon>
        <taxon>Corynesporascaceae</taxon>
        <taxon>Corynespora</taxon>
    </lineage>
</organism>
<feature type="domain" description="ABC transmembrane type-1" evidence="11">
    <location>
        <begin position="47"/>
        <end position="339"/>
    </location>
</feature>
<dbReference type="PANTHER" id="PTHR43394:SF15">
    <property type="entry name" value="ALPHA-FACTOR-TRANSPORTING ATPASE"/>
    <property type="match status" value="1"/>
</dbReference>
<keyword evidence="5" id="KW-0067">ATP-binding</keyword>
<feature type="transmembrane region" description="Helical" evidence="9">
    <location>
        <begin position="873"/>
        <end position="895"/>
    </location>
</feature>
<evidence type="ECO:0000256" key="1">
    <source>
        <dbReference type="ARBA" id="ARBA00004141"/>
    </source>
</evidence>
<dbReference type="CDD" id="cd18577">
    <property type="entry name" value="ABC_6TM_Pgp_ABCB1_D1_like"/>
    <property type="match status" value="1"/>
</dbReference>
<feature type="region of interest" description="Disordered" evidence="8">
    <location>
        <begin position="1"/>
        <end position="21"/>
    </location>
</feature>
<dbReference type="FunFam" id="3.40.50.300:FF:000604">
    <property type="entry name" value="ABC transporter B family member 28"/>
    <property type="match status" value="1"/>
</dbReference>
<feature type="compositionally biased region" description="Polar residues" evidence="8">
    <location>
        <begin position="730"/>
        <end position="743"/>
    </location>
</feature>
<feature type="region of interest" description="Disordered" evidence="8">
    <location>
        <begin position="709"/>
        <end position="743"/>
    </location>
</feature>
<dbReference type="OrthoDB" id="6500128at2759"/>
<evidence type="ECO:0000256" key="9">
    <source>
        <dbReference type="SAM" id="Phobius"/>
    </source>
</evidence>
<evidence type="ECO:0000313" key="12">
    <source>
        <dbReference type="EMBL" id="PSN70222.1"/>
    </source>
</evidence>
<dbReference type="PROSITE" id="PS50893">
    <property type="entry name" value="ABC_TRANSPORTER_2"/>
    <property type="match status" value="2"/>
</dbReference>
<dbReference type="CDD" id="cd18578">
    <property type="entry name" value="ABC_6TM_Pgp_ABCB1_D2_like"/>
    <property type="match status" value="1"/>
</dbReference>
<feature type="transmembrane region" description="Helical" evidence="9">
    <location>
        <begin position="95"/>
        <end position="119"/>
    </location>
</feature>
<keyword evidence="7 9" id="KW-0472">Membrane</keyword>
<dbReference type="InterPro" id="IPR027417">
    <property type="entry name" value="P-loop_NTPase"/>
</dbReference>
<feature type="transmembrane region" description="Helical" evidence="9">
    <location>
        <begin position="975"/>
        <end position="993"/>
    </location>
</feature>
<keyword evidence="3 9" id="KW-0812">Transmembrane</keyword>
<dbReference type="SMART" id="SM00382">
    <property type="entry name" value="AAA"/>
    <property type="match status" value="2"/>
</dbReference>
<dbReference type="InterPro" id="IPR036640">
    <property type="entry name" value="ABC1_TM_sf"/>
</dbReference>
<reference evidence="12 13" key="1">
    <citation type="journal article" date="2018" name="Front. Microbiol.">
        <title>Genome-Wide Analysis of Corynespora cassiicola Leaf Fall Disease Putative Effectors.</title>
        <authorList>
            <person name="Lopez D."/>
            <person name="Ribeiro S."/>
            <person name="Label P."/>
            <person name="Fumanal B."/>
            <person name="Venisse J.S."/>
            <person name="Kohler A."/>
            <person name="de Oliveira R.R."/>
            <person name="Labutti K."/>
            <person name="Lipzen A."/>
            <person name="Lail K."/>
            <person name="Bauer D."/>
            <person name="Ohm R.A."/>
            <person name="Barry K.W."/>
            <person name="Spatafora J."/>
            <person name="Grigoriev I.V."/>
            <person name="Martin F.M."/>
            <person name="Pujade-Renaud V."/>
        </authorList>
    </citation>
    <scope>NUCLEOTIDE SEQUENCE [LARGE SCALE GENOMIC DNA]</scope>
    <source>
        <strain evidence="12 13">Philippines</strain>
    </source>
</reference>
<feature type="domain" description="ABC transporter" evidence="10">
    <location>
        <begin position="1151"/>
        <end position="1423"/>
    </location>
</feature>
<dbReference type="Proteomes" id="UP000240883">
    <property type="component" value="Unassembled WGS sequence"/>
</dbReference>
<dbReference type="Pfam" id="PF00005">
    <property type="entry name" value="ABC_tran"/>
    <property type="match status" value="2"/>
</dbReference>
<accession>A0A2T2NXS1</accession>
<evidence type="ECO:0000259" key="10">
    <source>
        <dbReference type="PROSITE" id="PS50893"/>
    </source>
</evidence>
<evidence type="ECO:0000256" key="6">
    <source>
        <dbReference type="ARBA" id="ARBA00022989"/>
    </source>
</evidence>
<dbReference type="InterPro" id="IPR039421">
    <property type="entry name" value="Type_1_exporter"/>
</dbReference>
<keyword evidence="4" id="KW-0547">Nucleotide-binding</keyword>
<evidence type="ECO:0000256" key="3">
    <source>
        <dbReference type="ARBA" id="ARBA00022692"/>
    </source>
</evidence>